<keyword evidence="12" id="KW-1185">Reference proteome</keyword>
<dbReference type="OrthoDB" id="141573at2157"/>
<reference evidence="12" key="2">
    <citation type="submission" date="2016-08" db="EMBL/GenBank/DDBJ databases">
        <title>Discovery of first anaerobic lithoheterotrophic haloarchae widely represented in hypersaline habitats.</title>
        <authorList>
            <person name="Sorokin D.Y."/>
            <person name="Kublanov I.V."/>
            <person name="Roman P."/>
            <person name="Sinninghe Damste J.S."/>
            <person name="Golyshin P.N."/>
            <person name="Rojo D."/>
            <person name="Ciordia S."/>
            <person name="Mena Md.C."/>
            <person name="Ferrer M."/>
            <person name="Smedile F."/>
            <person name="Messina E."/>
            <person name="La Cono V."/>
            <person name="Yakimov M.M."/>
        </authorList>
    </citation>
    <scope>NUCLEOTIDE SEQUENCE [LARGE SCALE GENOMIC DNA]</scope>
    <source>
        <strain evidence="12">HSR6</strain>
    </source>
</reference>
<accession>A0A1D8S259</accession>
<keyword evidence="3" id="KW-1003">Cell membrane</keyword>
<feature type="compositionally biased region" description="Low complexity" evidence="7">
    <location>
        <begin position="523"/>
        <end position="537"/>
    </location>
</feature>
<dbReference type="EMBL" id="CP016070">
    <property type="protein sequence ID" value="AOW79436.1"/>
    <property type="molecule type" value="Genomic_DNA"/>
</dbReference>
<dbReference type="Pfam" id="PF02028">
    <property type="entry name" value="BCCT"/>
    <property type="match status" value="1"/>
</dbReference>
<feature type="transmembrane region" description="Helical" evidence="8">
    <location>
        <begin position="237"/>
        <end position="257"/>
    </location>
</feature>
<dbReference type="AlphaFoldDB" id="A0A1D8S259"/>
<evidence type="ECO:0000313" key="10">
    <source>
        <dbReference type="EMBL" id="APE94689.1"/>
    </source>
</evidence>
<gene>
    <name evidence="10" type="ORF">HSR6_0221</name>
    <name evidence="9" type="ORF">HTSR_0234</name>
</gene>
<feature type="transmembrane region" description="Helical" evidence="8">
    <location>
        <begin position="150"/>
        <end position="173"/>
    </location>
</feature>
<protein>
    <submittedName>
        <fullName evidence="9">BCCT transporter</fullName>
    </submittedName>
</protein>
<feature type="transmembrane region" description="Helical" evidence="8">
    <location>
        <begin position="269"/>
        <end position="300"/>
    </location>
</feature>
<evidence type="ECO:0000313" key="11">
    <source>
        <dbReference type="Proteomes" id="UP000185608"/>
    </source>
</evidence>
<evidence type="ECO:0000256" key="3">
    <source>
        <dbReference type="ARBA" id="ARBA00022475"/>
    </source>
</evidence>
<evidence type="ECO:0000313" key="12">
    <source>
        <dbReference type="Proteomes" id="UP000186165"/>
    </source>
</evidence>
<feature type="transmembrane region" description="Helical" evidence="8">
    <location>
        <begin position="475"/>
        <end position="498"/>
    </location>
</feature>
<keyword evidence="6 8" id="KW-0472">Membrane</keyword>
<sequence>MKLMEIFGLEGAEFNEKMLFFLTAVGLAVLGAIGILSPQWFNDMMMAGYDFVLHNFGWWFMVLGFALLAFSVFMTFSKYGKIRIGGQDAEPEFGLFGWIAMVFTVGYSGSIIIWGVGEPASIMAAPPPEPWPVSGALESMSLSFMFIHEIFPGLAMWYPPFALAFALTIYNRNVDRFKISSMLKPLLGDGDHKYLYWVVDLASLIAIVGGIAATMGFSAQTFDALISDVFNMPGSSLTYILFGLIGLVFLGDVWLGLHKGIQNAARATVILAMISAGFLLVVGPTLSAINIGLDATGIWINNMFRLSFFTDPTAAGDWGHYWTSFWWAWWAAWGIFVGSFVARVSKGRTLRETFVSLVAIPGVFLWIQHSIIGGWVLSPGYVEPVTEAVSSGGIPAAIAEAVNLTPYGLVLAVLFVLVITGYVITSLDSTVFILSSITLGTENPNARNRAWWGVLLAFVGVMTIELPLFSAMQAFPVILAFPFTVFLVAIAFSSYVAARDYFRANVLEDGEEHSSFITRKSEPQPAQKQSQPAPDDD</sequence>
<dbReference type="STRING" id="1873524.HSR6_0221"/>
<feature type="transmembrane region" description="Helical" evidence="8">
    <location>
        <begin position="409"/>
        <end position="438"/>
    </location>
</feature>
<feature type="transmembrane region" description="Helical" evidence="8">
    <location>
        <begin position="320"/>
        <end position="342"/>
    </location>
</feature>
<keyword evidence="4 8" id="KW-0812">Transmembrane</keyword>
<dbReference type="InterPro" id="IPR000060">
    <property type="entry name" value="BCCT_transptr"/>
</dbReference>
<dbReference type="GeneID" id="30416745"/>
<dbReference type="KEGG" id="halh:HTSR_0234"/>
<evidence type="ECO:0000256" key="6">
    <source>
        <dbReference type="ARBA" id="ARBA00023136"/>
    </source>
</evidence>
<evidence type="ECO:0000256" key="4">
    <source>
        <dbReference type="ARBA" id="ARBA00022692"/>
    </source>
</evidence>
<dbReference type="PANTHER" id="PTHR30047:SF7">
    <property type="entry name" value="HIGH-AFFINITY CHOLINE TRANSPORT PROTEIN"/>
    <property type="match status" value="1"/>
</dbReference>
<feature type="region of interest" description="Disordered" evidence="7">
    <location>
        <begin position="514"/>
        <end position="537"/>
    </location>
</feature>
<evidence type="ECO:0000256" key="7">
    <source>
        <dbReference type="SAM" id="MobiDB-lite"/>
    </source>
</evidence>
<evidence type="ECO:0000313" key="9">
    <source>
        <dbReference type="EMBL" id="AOW79436.1"/>
    </source>
</evidence>
<proteinExistence type="predicted"/>
<dbReference type="PATRIC" id="fig|1855411.3.peg.229"/>
<reference evidence="10" key="3">
    <citation type="journal article" date="2017" name="ISME J.">
        <title>Discovery of anaerobic lithoheterotrophic haloarchaea, ubiquitous in hypersaline habitats.</title>
        <authorList>
            <person name="Sorokin D.Y."/>
            <person name="Messina E."/>
            <person name="Smedile F."/>
            <person name="Roman P."/>
            <person name="Damste J.S.S."/>
            <person name="Ciordia S."/>
            <person name="Mena M.C."/>
            <person name="Ferrer M."/>
            <person name="Golyshin P.N."/>
            <person name="Kublanov I.V."/>
            <person name="Samarov N.I."/>
            <person name="Toshchakov S.V."/>
            <person name="La Cono V."/>
            <person name="Yakimov M.M."/>
        </authorList>
    </citation>
    <scope>NUCLEOTIDE SEQUENCE</scope>
    <source>
        <strain evidence="10">HSR6</strain>
    </source>
</reference>
<dbReference type="EMBL" id="CP016804">
    <property type="protein sequence ID" value="APE94689.1"/>
    <property type="molecule type" value="Genomic_DNA"/>
</dbReference>
<feature type="transmembrane region" description="Helical" evidence="8">
    <location>
        <begin position="194"/>
        <end position="217"/>
    </location>
</feature>
<feature type="transmembrane region" description="Helical" evidence="8">
    <location>
        <begin position="354"/>
        <end position="377"/>
    </location>
</feature>
<dbReference type="Proteomes" id="UP000186165">
    <property type="component" value="Chromosome"/>
</dbReference>
<dbReference type="GO" id="GO:0005886">
    <property type="term" value="C:plasma membrane"/>
    <property type="evidence" value="ECO:0007669"/>
    <property type="project" value="UniProtKB-SubCell"/>
</dbReference>
<organism evidence="9 11">
    <name type="scientific">Halodesulfurarchaeum formicicum</name>
    <dbReference type="NCBI Taxonomy" id="1873524"/>
    <lineage>
        <taxon>Archaea</taxon>
        <taxon>Methanobacteriati</taxon>
        <taxon>Methanobacteriota</taxon>
        <taxon>Stenosarchaea group</taxon>
        <taxon>Halobacteria</taxon>
        <taxon>Halobacteriales</taxon>
        <taxon>Halobacteriaceae</taxon>
        <taxon>Halodesulfurarchaeum</taxon>
    </lineage>
</organism>
<reference evidence="9 11" key="1">
    <citation type="submission" date="2016-06" db="EMBL/GenBank/DDBJ databases">
        <title>Discovery of anaerobic lithoheterotrophic haloarchaeon capable of sulfur respiration by hydrogen and formate.</title>
        <authorList>
            <person name="Sorokin D.Y."/>
            <person name="Kublanov I.V."/>
            <person name="Roman P."/>
            <person name="Sinninghe Damste J.S."/>
            <person name="Golyshin P.N."/>
            <person name="Rojo D."/>
            <person name="Ciordia S."/>
            <person name="Mena Md.C."/>
            <person name="Ferrer M."/>
            <person name="Smedile F."/>
            <person name="Messina E."/>
            <person name="La Cono V."/>
            <person name="Yakimov M.M."/>
        </authorList>
    </citation>
    <scope>NUCLEOTIDE SEQUENCE [LARGE SCALE GENOMIC DNA]</scope>
    <source>
        <strain evidence="9 11">HTSR1</strain>
    </source>
</reference>
<evidence type="ECO:0000256" key="2">
    <source>
        <dbReference type="ARBA" id="ARBA00022448"/>
    </source>
</evidence>
<comment type="subcellular location">
    <subcellularLocation>
        <location evidence="1">Cell membrane</location>
        <topology evidence="1">Multi-pass membrane protein</topology>
    </subcellularLocation>
</comment>
<feature type="transmembrane region" description="Helical" evidence="8">
    <location>
        <begin position="450"/>
        <end position="469"/>
    </location>
</feature>
<keyword evidence="5 8" id="KW-1133">Transmembrane helix</keyword>
<dbReference type="RefSeq" id="WP_070364204.1">
    <property type="nucleotide sequence ID" value="NZ_CP016070.1"/>
</dbReference>
<evidence type="ECO:0000256" key="5">
    <source>
        <dbReference type="ARBA" id="ARBA00022989"/>
    </source>
</evidence>
<feature type="transmembrane region" description="Helical" evidence="8">
    <location>
        <begin position="20"/>
        <end position="41"/>
    </location>
</feature>
<dbReference type="Proteomes" id="UP000185608">
    <property type="component" value="Chromosome"/>
</dbReference>
<dbReference type="GO" id="GO:0022857">
    <property type="term" value="F:transmembrane transporter activity"/>
    <property type="evidence" value="ECO:0007669"/>
    <property type="project" value="InterPro"/>
</dbReference>
<feature type="transmembrane region" description="Helical" evidence="8">
    <location>
        <begin position="56"/>
        <end position="74"/>
    </location>
</feature>
<name>A0A1D8S259_9EURY</name>
<feature type="transmembrane region" description="Helical" evidence="8">
    <location>
        <begin position="95"/>
        <end position="117"/>
    </location>
</feature>
<evidence type="ECO:0000256" key="1">
    <source>
        <dbReference type="ARBA" id="ARBA00004651"/>
    </source>
</evidence>
<dbReference type="PANTHER" id="PTHR30047">
    <property type="entry name" value="HIGH-AFFINITY CHOLINE TRANSPORT PROTEIN-RELATED"/>
    <property type="match status" value="1"/>
</dbReference>
<evidence type="ECO:0000256" key="8">
    <source>
        <dbReference type="SAM" id="Phobius"/>
    </source>
</evidence>
<dbReference type="KEGG" id="hhsr:HSR6_0221"/>
<keyword evidence="2" id="KW-0813">Transport</keyword>
<accession>A0A1J1AAV4</accession>